<dbReference type="Proteomes" id="UP001157502">
    <property type="component" value="Chromosome 10"/>
</dbReference>
<gene>
    <name evidence="1" type="ORF">DPEC_G00134580</name>
</gene>
<dbReference type="EMBL" id="CM055737">
    <property type="protein sequence ID" value="KAJ8006376.1"/>
    <property type="molecule type" value="Genomic_DNA"/>
</dbReference>
<evidence type="ECO:0000313" key="1">
    <source>
        <dbReference type="EMBL" id="KAJ8006376.1"/>
    </source>
</evidence>
<organism evidence="1 2">
    <name type="scientific">Dallia pectoralis</name>
    <name type="common">Alaska blackfish</name>
    <dbReference type="NCBI Taxonomy" id="75939"/>
    <lineage>
        <taxon>Eukaryota</taxon>
        <taxon>Metazoa</taxon>
        <taxon>Chordata</taxon>
        <taxon>Craniata</taxon>
        <taxon>Vertebrata</taxon>
        <taxon>Euteleostomi</taxon>
        <taxon>Actinopterygii</taxon>
        <taxon>Neopterygii</taxon>
        <taxon>Teleostei</taxon>
        <taxon>Protacanthopterygii</taxon>
        <taxon>Esociformes</taxon>
        <taxon>Umbridae</taxon>
        <taxon>Dallia</taxon>
    </lineage>
</organism>
<name>A0ACC2GRS6_DALPE</name>
<comment type="caution">
    <text evidence="1">The sequence shown here is derived from an EMBL/GenBank/DDBJ whole genome shotgun (WGS) entry which is preliminary data.</text>
</comment>
<protein>
    <submittedName>
        <fullName evidence="1">Uncharacterized protein</fullName>
    </submittedName>
</protein>
<accession>A0ACC2GRS6</accession>
<reference evidence="1" key="1">
    <citation type="submission" date="2021-05" db="EMBL/GenBank/DDBJ databases">
        <authorList>
            <person name="Pan Q."/>
            <person name="Jouanno E."/>
            <person name="Zahm M."/>
            <person name="Klopp C."/>
            <person name="Cabau C."/>
            <person name="Louis A."/>
            <person name="Berthelot C."/>
            <person name="Parey E."/>
            <person name="Roest Crollius H."/>
            <person name="Montfort J."/>
            <person name="Robinson-Rechavi M."/>
            <person name="Bouchez O."/>
            <person name="Lampietro C."/>
            <person name="Lopez Roques C."/>
            <person name="Donnadieu C."/>
            <person name="Postlethwait J."/>
            <person name="Bobe J."/>
            <person name="Dillon D."/>
            <person name="Chandos A."/>
            <person name="von Hippel F."/>
            <person name="Guiguen Y."/>
        </authorList>
    </citation>
    <scope>NUCLEOTIDE SEQUENCE</scope>
    <source>
        <strain evidence="1">YG-Jan2019</strain>
    </source>
</reference>
<proteinExistence type="predicted"/>
<sequence length="182" mass="19678">MAQLDEPVEDQGIDNAAFIGEPARCPALPLSALEEGEETCMVVGEGGLETPHSAGSVASLRFRHDSVQLQQPLYGRRLPKSPGIFSLEELPKEDKDQSVIQELAAISSAAAPARLNHSSPARGQHYMHCVMLMQSWETKNDVKPLDTVLFVAPQHPGGPCDTQPPYYSIICDNTENSPSGNT</sequence>
<keyword evidence="2" id="KW-1185">Reference proteome</keyword>
<evidence type="ECO:0000313" key="2">
    <source>
        <dbReference type="Proteomes" id="UP001157502"/>
    </source>
</evidence>